<dbReference type="InterPro" id="IPR036249">
    <property type="entry name" value="Thioredoxin-like_sf"/>
</dbReference>
<evidence type="ECO:0000313" key="2">
    <source>
        <dbReference type="EMBL" id="TVY10786.1"/>
    </source>
</evidence>
<dbReference type="PANTHER" id="PTHR13887">
    <property type="entry name" value="GLUTATHIONE S-TRANSFERASE KAPPA"/>
    <property type="match status" value="1"/>
</dbReference>
<dbReference type="OrthoDB" id="9799122at2"/>
<dbReference type="CDD" id="cd03024">
    <property type="entry name" value="DsbA_FrnE"/>
    <property type="match status" value="1"/>
</dbReference>
<dbReference type="Proteomes" id="UP000317036">
    <property type="component" value="Unassembled WGS sequence"/>
</dbReference>
<accession>A0A559KF83</accession>
<dbReference type="GO" id="GO:0016491">
    <property type="term" value="F:oxidoreductase activity"/>
    <property type="evidence" value="ECO:0007669"/>
    <property type="project" value="InterPro"/>
</dbReference>
<feature type="domain" description="DSBA-like thioredoxin" evidence="1">
    <location>
        <begin position="3"/>
        <end position="201"/>
    </location>
</feature>
<dbReference type="EMBL" id="VNJI01000006">
    <property type="protein sequence ID" value="TVY10786.1"/>
    <property type="molecule type" value="Genomic_DNA"/>
</dbReference>
<dbReference type="AlphaFoldDB" id="A0A559KF83"/>
<dbReference type="RefSeq" id="WP_144844797.1">
    <property type="nucleotide sequence ID" value="NZ_VNJI01000006.1"/>
</dbReference>
<keyword evidence="3" id="KW-1185">Reference proteome</keyword>
<dbReference type="Gene3D" id="3.40.30.10">
    <property type="entry name" value="Glutaredoxin"/>
    <property type="match status" value="1"/>
</dbReference>
<dbReference type="PANTHER" id="PTHR13887:SF41">
    <property type="entry name" value="THIOREDOXIN SUPERFAMILY PROTEIN"/>
    <property type="match status" value="1"/>
</dbReference>
<dbReference type="Pfam" id="PF01323">
    <property type="entry name" value="DSBA"/>
    <property type="match status" value="1"/>
</dbReference>
<protein>
    <submittedName>
        <fullName evidence="2">DsbA family oxidoreductase</fullName>
    </submittedName>
</protein>
<dbReference type="InterPro" id="IPR001853">
    <property type="entry name" value="DSBA-like_thioredoxin_dom"/>
</dbReference>
<evidence type="ECO:0000259" key="1">
    <source>
        <dbReference type="Pfam" id="PF01323"/>
    </source>
</evidence>
<sequence length="210" mass="22891">MLIEVFQDTVCPWCRIGERNLMKALEEWKGEPVEVQWRAFLLDPGVPEGGLPFKETLAAKFGSADRAEQAFGQVTQAGRAVGLDFHFDRVEFMPDTRLSHQVIALAPEERRTALVEAIHQAYFENGKDIGSLDVLLEVVSGVGLDAAAIRQAVERGEGVASVGADLEYAGQVGISGVPFFIIGGKYALTGAQPPETFLKVMQRVSEEEAE</sequence>
<proteinExistence type="predicted"/>
<comment type="caution">
    <text evidence="2">The sequence shown here is derived from an EMBL/GenBank/DDBJ whole genome shotgun (WGS) entry which is preliminary data.</text>
</comment>
<organism evidence="2 3">
    <name type="scientific">Paenibacillus cremeus</name>
    <dbReference type="NCBI Taxonomy" id="2163881"/>
    <lineage>
        <taxon>Bacteria</taxon>
        <taxon>Bacillati</taxon>
        <taxon>Bacillota</taxon>
        <taxon>Bacilli</taxon>
        <taxon>Bacillales</taxon>
        <taxon>Paenibacillaceae</taxon>
        <taxon>Paenibacillus</taxon>
    </lineage>
</organism>
<name>A0A559KF83_9BACL</name>
<reference evidence="2 3" key="1">
    <citation type="submission" date="2019-07" db="EMBL/GenBank/DDBJ databases">
        <authorList>
            <person name="Kim J."/>
        </authorList>
    </citation>
    <scope>NUCLEOTIDE SEQUENCE [LARGE SCALE GENOMIC DNA]</scope>
    <source>
        <strain evidence="2 3">JC52</strain>
    </source>
</reference>
<dbReference type="SUPFAM" id="SSF52833">
    <property type="entry name" value="Thioredoxin-like"/>
    <property type="match status" value="1"/>
</dbReference>
<evidence type="ECO:0000313" key="3">
    <source>
        <dbReference type="Proteomes" id="UP000317036"/>
    </source>
</evidence>
<gene>
    <name evidence="2" type="ORF">FPZ49_06720</name>
</gene>